<dbReference type="Proteomes" id="UP000555103">
    <property type="component" value="Unassembled WGS sequence"/>
</dbReference>
<dbReference type="InterPro" id="IPR036390">
    <property type="entry name" value="WH_DNA-bd_sf"/>
</dbReference>
<dbReference type="Gene3D" id="1.10.10.10">
    <property type="entry name" value="Winged helix-like DNA-binding domain superfamily/Winged helix DNA-binding domain"/>
    <property type="match status" value="1"/>
</dbReference>
<reference evidence="5 6" key="1">
    <citation type="submission" date="2020-08" db="EMBL/GenBank/DDBJ databases">
        <title>Genomic Encyclopedia of Type Strains, Phase IV (KMG-IV): sequencing the most valuable type-strain genomes for metagenomic binning, comparative biology and taxonomic classification.</title>
        <authorList>
            <person name="Goeker M."/>
        </authorList>
    </citation>
    <scope>NUCLEOTIDE SEQUENCE [LARGE SCALE GENOMIC DNA]</scope>
    <source>
        <strain evidence="5 6">DSM 104969</strain>
    </source>
</reference>
<sequence length="123" mass="14337">MKNLTKKEEEIMSFFWTQGPMQVKDIQDLYKNPKPHVNTISTLIRILEDKGFVGHEPVGKAYKYYALVSKDNFKKDTLKKVINKYFNNSYLGVVSTLVEEEKISLEDLKQLVEKVEGAHRNKK</sequence>
<evidence type="ECO:0000256" key="3">
    <source>
        <dbReference type="ARBA" id="ARBA00023125"/>
    </source>
</evidence>
<dbReference type="AlphaFoldDB" id="A0A840CQ05"/>
<keyword evidence="3" id="KW-0238">DNA-binding</keyword>
<protein>
    <submittedName>
        <fullName evidence="5">Putative transcriptional regulator</fullName>
    </submittedName>
</protein>
<keyword evidence="2" id="KW-0805">Transcription regulation</keyword>
<name>A0A840CQ05_9BACT</name>
<dbReference type="Pfam" id="PF03965">
    <property type="entry name" value="Penicillinase_R"/>
    <property type="match status" value="1"/>
</dbReference>
<accession>A0A840CQ05</accession>
<dbReference type="PIRSF" id="PIRSF019455">
    <property type="entry name" value="CopR_AtkY"/>
    <property type="match status" value="1"/>
</dbReference>
<dbReference type="InterPro" id="IPR005650">
    <property type="entry name" value="BlaI_family"/>
</dbReference>
<keyword evidence="6" id="KW-1185">Reference proteome</keyword>
<dbReference type="SUPFAM" id="SSF46785">
    <property type="entry name" value="Winged helix' DNA-binding domain"/>
    <property type="match status" value="1"/>
</dbReference>
<comment type="caution">
    <text evidence="5">The sequence shown here is derived from an EMBL/GenBank/DDBJ whole genome shotgun (WGS) entry which is preliminary data.</text>
</comment>
<evidence type="ECO:0000313" key="6">
    <source>
        <dbReference type="Proteomes" id="UP000555103"/>
    </source>
</evidence>
<evidence type="ECO:0000256" key="2">
    <source>
        <dbReference type="ARBA" id="ARBA00023015"/>
    </source>
</evidence>
<dbReference type="GO" id="GO:0003677">
    <property type="term" value="F:DNA binding"/>
    <property type="evidence" value="ECO:0007669"/>
    <property type="project" value="UniProtKB-KW"/>
</dbReference>
<dbReference type="InterPro" id="IPR036388">
    <property type="entry name" value="WH-like_DNA-bd_sf"/>
</dbReference>
<gene>
    <name evidence="5" type="ORF">GGR21_004106</name>
</gene>
<evidence type="ECO:0000313" key="5">
    <source>
        <dbReference type="EMBL" id="MBB4038177.1"/>
    </source>
</evidence>
<dbReference type="RefSeq" id="WP_183308986.1">
    <property type="nucleotide sequence ID" value="NZ_JACIEP010000024.1"/>
</dbReference>
<evidence type="ECO:0000256" key="1">
    <source>
        <dbReference type="ARBA" id="ARBA00011046"/>
    </source>
</evidence>
<dbReference type="Gene3D" id="1.10.4040.10">
    <property type="entry name" value="Penicillinase repressor domain"/>
    <property type="match status" value="1"/>
</dbReference>
<keyword evidence="4" id="KW-0804">Transcription</keyword>
<evidence type="ECO:0000256" key="4">
    <source>
        <dbReference type="ARBA" id="ARBA00023163"/>
    </source>
</evidence>
<dbReference type="GO" id="GO:0045892">
    <property type="term" value="P:negative regulation of DNA-templated transcription"/>
    <property type="evidence" value="ECO:0007669"/>
    <property type="project" value="InterPro"/>
</dbReference>
<comment type="similarity">
    <text evidence="1">Belongs to the BlaI transcriptional regulatory family.</text>
</comment>
<dbReference type="EMBL" id="JACIEP010000024">
    <property type="protein sequence ID" value="MBB4038177.1"/>
    <property type="molecule type" value="Genomic_DNA"/>
</dbReference>
<organism evidence="5 6">
    <name type="scientific">Dysgonomonas hofstadii</name>
    <dbReference type="NCBI Taxonomy" id="637886"/>
    <lineage>
        <taxon>Bacteria</taxon>
        <taxon>Pseudomonadati</taxon>
        <taxon>Bacteroidota</taxon>
        <taxon>Bacteroidia</taxon>
        <taxon>Bacteroidales</taxon>
        <taxon>Dysgonomonadaceae</taxon>
        <taxon>Dysgonomonas</taxon>
    </lineage>
</organism>
<proteinExistence type="inferred from homology"/>